<dbReference type="AlphaFoldDB" id="A0A3M7RUI6"/>
<organism evidence="4 5">
    <name type="scientific">Brachionus plicatilis</name>
    <name type="common">Marine rotifer</name>
    <name type="synonym">Brachionus muelleri</name>
    <dbReference type="NCBI Taxonomy" id="10195"/>
    <lineage>
        <taxon>Eukaryota</taxon>
        <taxon>Metazoa</taxon>
        <taxon>Spiralia</taxon>
        <taxon>Gnathifera</taxon>
        <taxon>Rotifera</taxon>
        <taxon>Eurotatoria</taxon>
        <taxon>Monogononta</taxon>
        <taxon>Pseudotrocha</taxon>
        <taxon>Ploima</taxon>
        <taxon>Brachionidae</taxon>
        <taxon>Brachionus</taxon>
    </lineage>
</organism>
<feature type="domain" description="Phosducin" evidence="3">
    <location>
        <begin position="46"/>
        <end position="279"/>
    </location>
</feature>
<accession>A0A3M7RUI6</accession>
<proteinExistence type="inferred from homology"/>
<dbReference type="CDD" id="cd02987">
    <property type="entry name" value="Phd_like_Phd"/>
    <property type="match status" value="1"/>
</dbReference>
<reference evidence="4 5" key="1">
    <citation type="journal article" date="2018" name="Sci. Rep.">
        <title>Genomic signatures of local adaptation to the degree of environmental predictability in rotifers.</title>
        <authorList>
            <person name="Franch-Gras L."/>
            <person name="Hahn C."/>
            <person name="Garcia-Roger E.M."/>
            <person name="Carmona M.J."/>
            <person name="Serra M."/>
            <person name="Gomez A."/>
        </authorList>
    </citation>
    <scope>NUCLEOTIDE SEQUENCE [LARGE SCALE GENOMIC DNA]</scope>
    <source>
        <strain evidence="4">HYR1</strain>
    </source>
</reference>
<dbReference type="Pfam" id="PF02114">
    <property type="entry name" value="Phosducin"/>
    <property type="match status" value="1"/>
</dbReference>
<dbReference type="STRING" id="10195.A0A3M7RUI6"/>
<evidence type="ECO:0000256" key="2">
    <source>
        <dbReference type="ARBA" id="ARBA00022553"/>
    </source>
</evidence>
<dbReference type="PANTHER" id="PTHR46052:SF1">
    <property type="entry name" value="PHOSDUCIN-LIKE PROTEIN"/>
    <property type="match status" value="1"/>
</dbReference>
<evidence type="ECO:0000256" key="1">
    <source>
        <dbReference type="ARBA" id="ARBA00009686"/>
    </source>
</evidence>
<dbReference type="SUPFAM" id="SSF52833">
    <property type="entry name" value="Thioredoxin-like"/>
    <property type="match status" value="1"/>
</dbReference>
<name>A0A3M7RUI6_BRAPC</name>
<comment type="caution">
    <text evidence="4">The sequence shown here is derived from an EMBL/GenBank/DDBJ whole genome shotgun (WGS) entry which is preliminary data.</text>
</comment>
<dbReference type="Gene3D" id="3.40.30.10">
    <property type="entry name" value="Glutaredoxin"/>
    <property type="match status" value="1"/>
</dbReference>
<sequence>MATLDDKLLGEKLHNYCSSSSEDEDEPARPKFIPESELKEQEKFASKAGQSVNTGPKGVIQDWQRFKQLQHEKGQESKMEREKIIKRLAMTCKSDEIDKEIQKEKINTKKEDDMDELDDGFFEEYLKKKFEEMQSKLLSLPKFGKVIELDEEKFISEIDNEQKNVTIIIHIYDTKINECNIMNECLETIAKDYTIVKICKVRSSAINLSEKFRKYGCPALLIYKNKEMIGNFVKMNDEFGDEFCTSDVENFLIEQGFLPSQEMPVIIRNSSSTNTKESDDEN</sequence>
<evidence type="ECO:0000259" key="3">
    <source>
        <dbReference type="Pfam" id="PF02114"/>
    </source>
</evidence>
<dbReference type="EMBL" id="REGN01002578">
    <property type="protein sequence ID" value="RNA27196.1"/>
    <property type="molecule type" value="Genomic_DNA"/>
</dbReference>
<evidence type="ECO:0000313" key="4">
    <source>
        <dbReference type="EMBL" id="RNA27196.1"/>
    </source>
</evidence>
<gene>
    <name evidence="4" type="ORF">BpHYR1_021637</name>
</gene>
<dbReference type="InterPro" id="IPR001200">
    <property type="entry name" value="Phosducin"/>
</dbReference>
<dbReference type="PRINTS" id="PR00677">
    <property type="entry name" value="PHOSDUCIN"/>
</dbReference>
<comment type="similarity">
    <text evidence="1">Belongs to the phosducin family.</text>
</comment>
<dbReference type="PANTHER" id="PTHR46052">
    <property type="entry name" value="PHOSDUCIN-LIKE PROTEIN"/>
    <property type="match status" value="1"/>
</dbReference>
<dbReference type="Proteomes" id="UP000276133">
    <property type="component" value="Unassembled WGS sequence"/>
</dbReference>
<dbReference type="InterPro" id="IPR024253">
    <property type="entry name" value="Phosducin_thioredoxin-like_dom"/>
</dbReference>
<dbReference type="InterPro" id="IPR023196">
    <property type="entry name" value="Phosducin_N_dom_sf"/>
</dbReference>
<dbReference type="GO" id="GO:0008277">
    <property type="term" value="P:regulation of G protein-coupled receptor signaling pathway"/>
    <property type="evidence" value="ECO:0007669"/>
    <property type="project" value="InterPro"/>
</dbReference>
<dbReference type="Gene3D" id="1.10.168.10">
    <property type="entry name" value="Phosducin, domain 2"/>
    <property type="match status" value="1"/>
</dbReference>
<keyword evidence="5" id="KW-1185">Reference proteome</keyword>
<evidence type="ECO:0000313" key="5">
    <source>
        <dbReference type="Proteomes" id="UP000276133"/>
    </source>
</evidence>
<dbReference type="InterPro" id="IPR036249">
    <property type="entry name" value="Thioredoxin-like_sf"/>
</dbReference>
<dbReference type="OrthoDB" id="70588at2759"/>
<protein>
    <submittedName>
        <fullName evidence="4">Phosducin</fullName>
    </submittedName>
</protein>
<dbReference type="InterPro" id="IPR051499">
    <property type="entry name" value="Phosducin-like_reg"/>
</dbReference>
<keyword evidence="2" id="KW-0597">Phosphoprotein</keyword>